<evidence type="ECO:0000313" key="2">
    <source>
        <dbReference type="Proteomes" id="UP000016922"/>
    </source>
</evidence>
<name>S3CYB4_GLAL2</name>
<protein>
    <submittedName>
        <fullName evidence="1">Uncharacterized protein</fullName>
    </submittedName>
</protein>
<dbReference type="AlphaFoldDB" id="S3CYB4"/>
<dbReference type="KEGG" id="glz:GLAREA_12575"/>
<dbReference type="RefSeq" id="XP_008081547.1">
    <property type="nucleotide sequence ID" value="XM_008083356.1"/>
</dbReference>
<dbReference type="GeneID" id="19471615"/>
<evidence type="ECO:0000313" key="1">
    <source>
        <dbReference type="EMBL" id="EPE31272.1"/>
    </source>
</evidence>
<organism evidence="1 2">
    <name type="scientific">Glarea lozoyensis (strain ATCC 20868 / MF5171)</name>
    <dbReference type="NCBI Taxonomy" id="1116229"/>
    <lineage>
        <taxon>Eukaryota</taxon>
        <taxon>Fungi</taxon>
        <taxon>Dikarya</taxon>
        <taxon>Ascomycota</taxon>
        <taxon>Pezizomycotina</taxon>
        <taxon>Leotiomycetes</taxon>
        <taxon>Helotiales</taxon>
        <taxon>Helotiaceae</taxon>
        <taxon>Glarea</taxon>
    </lineage>
</organism>
<dbReference type="EMBL" id="KE145362">
    <property type="protein sequence ID" value="EPE31272.1"/>
    <property type="molecule type" value="Genomic_DNA"/>
</dbReference>
<proteinExistence type="predicted"/>
<gene>
    <name evidence="1" type="ORF">GLAREA_12575</name>
</gene>
<reference evidence="1 2" key="1">
    <citation type="journal article" date="2013" name="BMC Genomics">
        <title>Genomics-driven discovery of the pneumocandin biosynthetic gene cluster in the fungus Glarea lozoyensis.</title>
        <authorList>
            <person name="Chen L."/>
            <person name="Yue Q."/>
            <person name="Zhang X."/>
            <person name="Xiang M."/>
            <person name="Wang C."/>
            <person name="Li S."/>
            <person name="Che Y."/>
            <person name="Ortiz-Lopez F.J."/>
            <person name="Bills G.F."/>
            <person name="Liu X."/>
            <person name="An Z."/>
        </authorList>
    </citation>
    <scope>NUCLEOTIDE SEQUENCE [LARGE SCALE GENOMIC DNA]</scope>
    <source>
        <strain evidence="2">ATCC 20868 / MF5171</strain>
    </source>
</reference>
<dbReference type="Proteomes" id="UP000016922">
    <property type="component" value="Unassembled WGS sequence"/>
</dbReference>
<keyword evidence="2" id="KW-1185">Reference proteome</keyword>
<dbReference type="HOGENOM" id="CLU_3068846_0_0_1"/>
<accession>S3CYB4</accession>
<sequence>MGGLQAGRRDSRVMGIPWSCHGATVPPKTRSIRSFVAGGLERGKEEADGTEEE</sequence>